<proteinExistence type="predicted"/>
<accession>A0A8S9MVM7</accession>
<organism evidence="1 2">
    <name type="scientific">Brassica cretica</name>
    <name type="common">Mustard</name>
    <dbReference type="NCBI Taxonomy" id="69181"/>
    <lineage>
        <taxon>Eukaryota</taxon>
        <taxon>Viridiplantae</taxon>
        <taxon>Streptophyta</taxon>
        <taxon>Embryophyta</taxon>
        <taxon>Tracheophyta</taxon>
        <taxon>Spermatophyta</taxon>
        <taxon>Magnoliopsida</taxon>
        <taxon>eudicotyledons</taxon>
        <taxon>Gunneridae</taxon>
        <taxon>Pentapetalae</taxon>
        <taxon>rosids</taxon>
        <taxon>malvids</taxon>
        <taxon>Brassicales</taxon>
        <taxon>Brassicaceae</taxon>
        <taxon>Brassiceae</taxon>
        <taxon>Brassica</taxon>
    </lineage>
</organism>
<dbReference type="Proteomes" id="UP000712600">
    <property type="component" value="Unassembled WGS sequence"/>
</dbReference>
<dbReference type="EMBL" id="QGKX02002183">
    <property type="protein sequence ID" value="KAF3488065.1"/>
    <property type="molecule type" value="Genomic_DNA"/>
</dbReference>
<evidence type="ECO:0000313" key="2">
    <source>
        <dbReference type="Proteomes" id="UP000712600"/>
    </source>
</evidence>
<reference evidence="1" key="1">
    <citation type="submission" date="2019-12" db="EMBL/GenBank/DDBJ databases">
        <title>Genome sequencing and annotation of Brassica cretica.</title>
        <authorList>
            <person name="Studholme D.J."/>
            <person name="Sarris P."/>
        </authorList>
    </citation>
    <scope>NUCLEOTIDE SEQUENCE</scope>
    <source>
        <strain evidence="1">PFS-109/04</strain>
        <tissue evidence="1">Leaf</tissue>
    </source>
</reference>
<protein>
    <submittedName>
        <fullName evidence="1">Uncharacterized protein</fullName>
    </submittedName>
</protein>
<sequence length="146" mass="16454">MVKEPTVPAALRHQKPVGRRQWLMARRLLGKQEPLQDYEEALKQKLITEVMSNYLSVSVVLVLSVKSSQCENVLRCVVAFVVLMFCDVKFIGEKVKFEVKSSLGFSLVLLEKSRTEAIDVKSLREVTEWCIVVSCVVSCSVICGVF</sequence>
<gene>
    <name evidence="1" type="ORF">F2Q69_00055944</name>
</gene>
<dbReference type="AlphaFoldDB" id="A0A8S9MVM7"/>
<comment type="caution">
    <text evidence="1">The sequence shown here is derived from an EMBL/GenBank/DDBJ whole genome shotgun (WGS) entry which is preliminary data.</text>
</comment>
<name>A0A8S9MVM7_BRACR</name>
<evidence type="ECO:0000313" key="1">
    <source>
        <dbReference type="EMBL" id="KAF3488065.1"/>
    </source>
</evidence>